<feature type="region of interest" description="Disordered" evidence="1">
    <location>
        <begin position="51"/>
        <end position="72"/>
    </location>
</feature>
<dbReference type="EMBL" id="CAAALY010019443">
    <property type="protein sequence ID" value="VEL13937.1"/>
    <property type="molecule type" value="Genomic_DNA"/>
</dbReference>
<dbReference type="Proteomes" id="UP000784294">
    <property type="component" value="Unassembled WGS sequence"/>
</dbReference>
<sequence>MREGLLRVALCRQWVGRGGRAGGQQRNKSFVRDSDSGPSGCRLAPVTLKAEQGSNSGWPRDRNAIKLAKKTA</sequence>
<proteinExistence type="predicted"/>
<protein>
    <submittedName>
        <fullName evidence="2">Uncharacterized protein</fullName>
    </submittedName>
</protein>
<evidence type="ECO:0000256" key="1">
    <source>
        <dbReference type="SAM" id="MobiDB-lite"/>
    </source>
</evidence>
<accession>A0A448WKH3</accession>
<name>A0A448WKH3_9PLAT</name>
<comment type="caution">
    <text evidence="2">The sequence shown here is derived from an EMBL/GenBank/DDBJ whole genome shotgun (WGS) entry which is preliminary data.</text>
</comment>
<gene>
    <name evidence="2" type="ORF">PXEA_LOCUS7377</name>
</gene>
<dbReference type="AlphaFoldDB" id="A0A448WKH3"/>
<evidence type="ECO:0000313" key="3">
    <source>
        <dbReference type="Proteomes" id="UP000784294"/>
    </source>
</evidence>
<reference evidence="2" key="1">
    <citation type="submission" date="2018-11" db="EMBL/GenBank/DDBJ databases">
        <authorList>
            <consortium name="Pathogen Informatics"/>
        </authorList>
    </citation>
    <scope>NUCLEOTIDE SEQUENCE</scope>
</reference>
<keyword evidence="3" id="KW-1185">Reference proteome</keyword>
<feature type="region of interest" description="Disordered" evidence="1">
    <location>
        <begin position="18"/>
        <end position="38"/>
    </location>
</feature>
<evidence type="ECO:0000313" key="2">
    <source>
        <dbReference type="EMBL" id="VEL13937.1"/>
    </source>
</evidence>
<organism evidence="2 3">
    <name type="scientific">Protopolystoma xenopodis</name>
    <dbReference type="NCBI Taxonomy" id="117903"/>
    <lineage>
        <taxon>Eukaryota</taxon>
        <taxon>Metazoa</taxon>
        <taxon>Spiralia</taxon>
        <taxon>Lophotrochozoa</taxon>
        <taxon>Platyhelminthes</taxon>
        <taxon>Monogenea</taxon>
        <taxon>Polyopisthocotylea</taxon>
        <taxon>Polystomatidea</taxon>
        <taxon>Polystomatidae</taxon>
        <taxon>Protopolystoma</taxon>
    </lineage>
</organism>